<feature type="region of interest" description="Disordered" evidence="1">
    <location>
        <begin position="13"/>
        <end position="56"/>
    </location>
</feature>
<protein>
    <submittedName>
        <fullName evidence="3">Uncharacterized protein</fullName>
    </submittedName>
</protein>
<evidence type="ECO:0000313" key="2">
    <source>
        <dbReference type="Proteomes" id="UP000887564"/>
    </source>
</evidence>
<proteinExistence type="predicted"/>
<reference evidence="3" key="1">
    <citation type="submission" date="2022-11" db="UniProtKB">
        <authorList>
            <consortium name="WormBaseParasite"/>
        </authorList>
    </citation>
    <scope>IDENTIFICATION</scope>
</reference>
<name>A0A914SCH9_PAREQ</name>
<accession>A0A914SCH9</accession>
<feature type="compositionally biased region" description="Basic and acidic residues" evidence="1">
    <location>
        <begin position="36"/>
        <end position="45"/>
    </location>
</feature>
<dbReference type="WBParaSite" id="PEQ_0001179601-mRNA-1">
    <property type="protein sequence ID" value="PEQ_0001179601-mRNA-1"/>
    <property type="gene ID" value="PEQ_0001179601"/>
</dbReference>
<evidence type="ECO:0000256" key="1">
    <source>
        <dbReference type="SAM" id="MobiDB-lite"/>
    </source>
</evidence>
<dbReference type="Proteomes" id="UP000887564">
    <property type="component" value="Unplaced"/>
</dbReference>
<keyword evidence="2" id="KW-1185">Reference proteome</keyword>
<organism evidence="2 3">
    <name type="scientific">Parascaris equorum</name>
    <name type="common">Equine roundworm</name>
    <dbReference type="NCBI Taxonomy" id="6256"/>
    <lineage>
        <taxon>Eukaryota</taxon>
        <taxon>Metazoa</taxon>
        <taxon>Ecdysozoa</taxon>
        <taxon>Nematoda</taxon>
        <taxon>Chromadorea</taxon>
        <taxon>Rhabditida</taxon>
        <taxon>Spirurina</taxon>
        <taxon>Ascaridomorpha</taxon>
        <taxon>Ascaridoidea</taxon>
        <taxon>Ascarididae</taxon>
        <taxon>Parascaris</taxon>
    </lineage>
</organism>
<dbReference type="AlphaFoldDB" id="A0A914SCH9"/>
<evidence type="ECO:0000313" key="3">
    <source>
        <dbReference type="WBParaSite" id="PEQ_0001179601-mRNA-1"/>
    </source>
</evidence>
<sequence>MVIEIAKDDLLPQRRRSDALPEPSLRRMRWGSLKSRSYDHAGDRRRGNRKKGNEIEGTIIETRETYEILTSETAEMTPGWFELVVYFDSRPHPSNATKWRPLFEQQRHFRTGYELGTPSRSS</sequence>